<evidence type="ECO:0000256" key="6">
    <source>
        <dbReference type="ARBA" id="ARBA00022741"/>
    </source>
</evidence>
<dbReference type="PANTHER" id="PTHR11895:SF151">
    <property type="entry name" value="GLUTAMYL-TRNA(GLN) AMIDOTRANSFERASE SUBUNIT A"/>
    <property type="match status" value="1"/>
</dbReference>
<evidence type="ECO:0000256" key="3">
    <source>
        <dbReference type="ARBA" id="ARBA00012739"/>
    </source>
</evidence>
<dbReference type="InterPro" id="IPR004412">
    <property type="entry name" value="GatA"/>
</dbReference>
<evidence type="ECO:0000256" key="4">
    <source>
        <dbReference type="ARBA" id="ARBA00014428"/>
    </source>
</evidence>
<evidence type="ECO:0000259" key="11">
    <source>
        <dbReference type="Pfam" id="PF01425"/>
    </source>
</evidence>
<comment type="function">
    <text evidence="10">Allows the formation of correctly charged Gln-tRNA(Gln) through the transamidation of misacylated Glu-tRNA(Gln) in organisms which lack glutaminyl-tRNA synthetase. The reaction takes place in the presence of glutamine and ATP through an activated gamma-phospho-Glu-tRNA(Gln).</text>
</comment>
<evidence type="ECO:0000256" key="1">
    <source>
        <dbReference type="ARBA" id="ARBA00008069"/>
    </source>
</evidence>
<reference evidence="12 13" key="1">
    <citation type="submission" date="2023-03" db="EMBL/GenBank/DDBJ databases">
        <title>Host association and intracellularity evolved multiple times independently in the Rickettsiales.</title>
        <authorList>
            <person name="Castelli M."/>
            <person name="Nardi T."/>
            <person name="Gammuto L."/>
            <person name="Bellinzona G."/>
            <person name="Sabaneyeva E."/>
            <person name="Potekhin A."/>
            <person name="Serra V."/>
            <person name="Petroni G."/>
            <person name="Sassera D."/>
        </authorList>
    </citation>
    <scope>NUCLEOTIDE SEQUENCE [LARGE SCALE GENOMIC DNA]</scope>
    <source>
        <strain evidence="12 13">Sr 2-6</strain>
    </source>
</reference>
<dbReference type="Pfam" id="PF01425">
    <property type="entry name" value="Amidase"/>
    <property type="match status" value="1"/>
</dbReference>
<evidence type="ECO:0000256" key="8">
    <source>
        <dbReference type="ARBA" id="ARBA00022917"/>
    </source>
</evidence>
<dbReference type="Gene3D" id="3.90.1300.10">
    <property type="entry name" value="Amidase signature (AS) domain"/>
    <property type="match status" value="1"/>
</dbReference>
<dbReference type="EC" id="6.3.5.7" evidence="3 10"/>
<proteinExistence type="inferred from homology"/>
<sequence length="493" mass="53599">MKELIKLSITESLKGLESKKFTSTELINAHIAQAEKYKNLNAYITETFEHARKLAKKADQNYQEGSNRKLEGIPVAVKDLFCTNGIRTTAASKILHNFVPTYESTISKNIADHGTIMIGKTNMDEFAMGSSSTTSYFGNVISPWKSKNNTQDLVPGGSSGGSAAAVSSFSAMAALGSDTGGSIRQPAAFTGTVGVKPTYGRCSRWGMVAFSSSLDQAGIFTRTVNDAALMLEGMMGYDEKDSTSINKDVPELVSASTKSVKGMRIGIPRDLMEISGVNSEIIKMWQNSIEMMRAEGAEIVNISLPHAKYALPVYYVIAPAEASSNLSRYDGVRYGHRTEKDCKSLDEMYTLTRTEGFGDEVKRRIIIGTYVLSSSKMDAYYLKAQKIRRLIANDFKAAYEKVDVILLPSSPTAAFGINENQTDPLTMYLNDIFTIPASLAGLPCASVPSALSSEGLPLGMQLIAPAFDEYNLIRSMAVIERAMVNTDFTPGGF</sequence>
<dbReference type="RefSeq" id="WP_322776585.1">
    <property type="nucleotide sequence ID" value="NZ_JARJFB010000036.1"/>
</dbReference>
<dbReference type="InterPro" id="IPR036928">
    <property type="entry name" value="AS_sf"/>
</dbReference>
<dbReference type="InterPro" id="IPR023631">
    <property type="entry name" value="Amidase_dom"/>
</dbReference>
<protein>
    <recommendedName>
        <fullName evidence="4 10">Glutamyl-tRNA(Gln) amidotransferase subunit A</fullName>
        <shortName evidence="10">Glu-ADT subunit A</shortName>
        <ecNumber evidence="3 10">6.3.5.7</ecNumber>
    </recommendedName>
</protein>
<gene>
    <name evidence="10" type="primary">gatA</name>
    <name evidence="12" type="ORF">Megvenef_00651</name>
</gene>
<feature type="active site" description="Acyl-ester intermediate" evidence="10">
    <location>
        <position position="182"/>
    </location>
</feature>
<evidence type="ECO:0000256" key="2">
    <source>
        <dbReference type="ARBA" id="ARBA00011123"/>
    </source>
</evidence>
<keyword evidence="7 10" id="KW-0067">ATP-binding</keyword>
<comment type="caution">
    <text evidence="12">The sequence shown here is derived from an EMBL/GenBank/DDBJ whole genome shotgun (WGS) entry which is preliminary data.</text>
</comment>
<feature type="domain" description="Amidase" evidence="11">
    <location>
        <begin position="25"/>
        <end position="472"/>
    </location>
</feature>
<evidence type="ECO:0000313" key="13">
    <source>
        <dbReference type="Proteomes" id="UP001291687"/>
    </source>
</evidence>
<evidence type="ECO:0000256" key="10">
    <source>
        <dbReference type="HAMAP-Rule" id="MF_00120"/>
    </source>
</evidence>
<name>A0ABU5NBX5_9RICK</name>
<evidence type="ECO:0000256" key="9">
    <source>
        <dbReference type="ARBA" id="ARBA00047407"/>
    </source>
</evidence>
<feature type="active site" description="Charge relay system" evidence="10">
    <location>
        <position position="78"/>
    </location>
</feature>
<accession>A0ABU5NBX5</accession>
<dbReference type="EMBL" id="JARJFB010000036">
    <property type="protein sequence ID" value="MEA0970683.1"/>
    <property type="molecule type" value="Genomic_DNA"/>
</dbReference>
<keyword evidence="8 10" id="KW-0648">Protein biosynthesis</keyword>
<comment type="similarity">
    <text evidence="1 10">Belongs to the amidase family. GatA subfamily.</text>
</comment>
<keyword evidence="6 10" id="KW-0547">Nucleotide-binding</keyword>
<dbReference type="PROSITE" id="PS00571">
    <property type="entry name" value="AMIDASES"/>
    <property type="match status" value="1"/>
</dbReference>
<dbReference type="SUPFAM" id="SSF75304">
    <property type="entry name" value="Amidase signature (AS) enzymes"/>
    <property type="match status" value="1"/>
</dbReference>
<comment type="subunit">
    <text evidence="2 10">Heterotrimer of A, B and C subunits.</text>
</comment>
<feature type="active site" description="Charge relay system" evidence="10">
    <location>
        <position position="158"/>
    </location>
</feature>
<evidence type="ECO:0000256" key="7">
    <source>
        <dbReference type="ARBA" id="ARBA00022840"/>
    </source>
</evidence>
<dbReference type="Proteomes" id="UP001291687">
    <property type="component" value="Unassembled WGS sequence"/>
</dbReference>
<dbReference type="InterPro" id="IPR020556">
    <property type="entry name" value="Amidase_CS"/>
</dbReference>
<dbReference type="NCBIfam" id="TIGR00132">
    <property type="entry name" value="gatA"/>
    <property type="match status" value="1"/>
</dbReference>
<evidence type="ECO:0000313" key="12">
    <source>
        <dbReference type="EMBL" id="MEA0970683.1"/>
    </source>
</evidence>
<organism evidence="12 13">
    <name type="scientific">Candidatus Megaera venefica</name>
    <dbReference type="NCBI Taxonomy" id="2055910"/>
    <lineage>
        <taxon>Bacteria</taxon>
        <taxon>Pseudomonadati</taxon>
        <taxon>Pseudomonadota</taxon>
        <taxon>Alphaproteobacteria</taxon>
        <taxon>Rickettsiales</taxon>
        <taxon>Rickettsiaceae</taxon>
        <taxon>Candidatus Megaera</taxon>
    </lineage>
</organism>
<keyword evidence="5 10" id="KW-0436">Ligase</keyword>
<dbReference type="InterPro" id="IPR000120">
    <property type="entry name" value="Amidase"/>
</dbReference>
<keyword evidence="13" id="KW-1185">Reference proteome</keyword>
<dbReference type="HAMAP" id="MF_00120">
    <property type="entry name" value="GatA"/>
    <property type="match status" value="1"/>
</dbReference>
<dbReference type="PANTHER" id="PTHR11895">
    <property type="entry name" value="TRANSAMIDASE"/>
    <property type="match status" value="1"/>
</dbReference>
<evidence type="ECO:0000256" key="5">
    <source>
        <dbReference type="ARBA" id="ARBA00022598"/>
    </source>
</evidence>
<comment type="catalytic activity">
    <reaction evidence="9 10">
        <text>L-glutamyl-tRNA(Gln) + L-glutamine + ATP + H2O = L-glutaminyl-tRNA(Gln) + L-glutamate + ADP + phosphate + H(+)</text>
        <dbReference type="Rhea" id="RHEA:17521"/>
        <dbReference type="Rhea" id="RHEA-COMP:9681"/>
        <dbReference type="Rhea" id="RHEA-COMP:9684"/>
        <dbReference type="ChEBI" id="CHEBI:15377"/>
        <dbReference type="ChEBI" id="CHEBI:15378"/>
        <dbReference type="ChEBI" id="CHEBI:29985"/>
        <dbReference type="ChEBI" id="CHEBI:30616"/>
        <dbReference type="ChEBI" id="CHEBI:43474"/>
        <dbReference type="ChEBI" id="CHEBI:58359"/>
        <dbReference type="ChEBI" id="CHEBI:78520"/>
        <dbReference type="ChEBI" id="CHEBI:78521"/>
        <dbReference type="ChEBI" id="CHEBI:456216"/>
        <dbReference type="EC" id="6.3.5.7"/>
    </reaction>
</comment>